<dbReference type="EMBL" id="LNQP01000012">
    <property type="protein sequence ID" value="KSU89019.1"/>
    <property type="molecule type" value="Genomic_DNA"/>
</dbReference>
<dbReference type="NCBIfam" id="NF033545">
    <property type="entry name" value="transpos_IS630"/>
    <property type="match status" value="1"/>
</dbReference>
<dbReference type="InterPro" id="IPR036397">
    <property type="entry name" value="RNaseH_sf"/>
</dbReference>
<organism evidence="2 3">
    <name type="scientific">Priestia veravalensis</name>
    <dbReference type="NCBI Taxonomy" id="1414648"/>
    <lineage>
        <taxon>Bacteria</taxon>
        <taxon>Bacillati</taxon>
        <taxon>Bacillota</taxon>
        <taxon>Bacilli</taxon>
        <taxon>Bacillales</taxon>
        <taxon>Bacillaceae</taxon>
        <taxon>Priestia</taxon>
    </lineage>
</organism>
<evidence type="ECO:0000313" key="3">
    <source>
        <dbReference type="Proteomes" id="UP000053681"/>
    </source>
</evidence>
<dbReference type="GO" id="GO:0003676">
    <property type="term" value="F:nucleic acid binding"/>
    <property type="evidence" value="ECO:0007669"/>
    <property type="project" value="InterPro"/>
</dbReference>
<dbReference type="InterPro" id="IPR038717">
    <property type="entry name" value="Tc1-like_DDE_dom"/>
</dbReference>
<evidence type="ECO:0000313" key="2">
    <source>
        <dbReference type="EMBL" id="KSU89019.1"/>
    </source>
</evidence>
<dbReference type="Gene3D" id="3.30.420.10">
    <property type="entry name" value="Ribonuclease H-like superfamily/Ribonuclease H"/>
    <property type="match status" value="1"/>
</dbReference>
<gene>
    <name evidence="2" type="ORF">AS180_05025</name>
</gene>
<dbReference type="AlphaFoldDB" id="A0A0V8JPP7"/>
<sequence>MILLYEDESRIHAYQALRSTWFQKGKQKQVSTFGHHAAVSLFGAVNVLNSDFLCQVADNCKAPAFHSFMKYVLDYYPNKVIIMVLDRARIHDAKELQPFFEQHEDRLIRFFLPKYSPNLNPVERIWKWLKETVIQNRFHPNKAAIQESVSSFLAFLEGASEQILKRIAGVHMTDY</sequence>
<dbReference type="PANTHER" id="PTHR46564:SF1">
    <property type="entry name" value="TRANSPOSASE"/>
    <property type="match status" value="1"/>
</dbReference>
<comment type="caution">
    <text evidence="2">The sequence shown here is derived from an EMBL/GenBank/DDBJ whole genome shotgun (WGS) entry which is preliminary data.</text>
</comment>
<dbReference type="Pfam" id="PF13358">
    <property type="entry name" value="DDE_3"/>
    <property type="match status" value="1"/>
</dbReference>
<reference evidence="2 3" key="1">
    <citation type="submission" date="2015-11" db="EMBL/GenBank/DDBJ databases">
        <title>Bacillus caseinolyticus sp nov.</title>
        <authorList>
            <person name="Dastager S.G."/>
            <person name="Mawlankar R."/>
        </authorList>
    </citation>
    <scope>NUCLEOTIDE SEQUENCE [LARGE SCALE GENOMIC DNA]</scope>
    <source>
        <strain evidence="2 3">SGD-V-76</strain>
    </source>
</reference>
<dbReference type="PANTHER" id="PTHR46564">
    <property type="entry name" value="TRANSPOSASE"/>
    <property type="match status" value="1"/>
</dbReference>
<name>A0A0V8JPP7_9BACI</name>
<dbReference type="RefSeq" id="WP_025910024.1">
    <property type="nucleotide sequence ID" value="NZ_KQ758632.1"/>
</dbReference>
<accession>A0A0V8JPP7</accession>
<dbReference type="Proteomes" id="UP000053681">
    <property type="component" value="Unassembled WGS sequence"/>
</dbReference>
<protein>
    <recommendedName>
        <fullName evidence="1">Tc1-like transposase DDE domain-containing protein</fullName>
    </recommendedName>
</protein>
<evidence type="ECO:0000259" key="1">
    <source>
        <dbReference type="Pfam" id="PF13358"/>
    </source>
</evidence>
<keyword evidence="3" id="KW-1185">Reference proteome</keyword>
<proteinExistence type="predicted"/>
<dbReference type="InterPro" id="IPR047655">
    <property type="entry name" value="Transpos_IS630-like"/>
</dbReference>
<feature type="domain" description="Tc1-like transposase DDE" evidence="1">
    <location>
        <begin position="3"/>
        <end position="144"/>
    </location>
</feature>